<proteinExistence type="predicted"/>
<name>A0ABX0LXH4_9BURK</name>
<reference evidence="1 2" key="1">
    <citation type="submission" date="2019-09" db="EMBL/GenBank/DDBJ databases">
        <title>Taxonomy of Antarctic Massilia spp.: description of Massilia rubra sp. nov., Massilia aquatica sp. nov., Massilia mucilaginosa sp. nov., Massilia frigida sp. nov. isolated from streams, lakes and regoliths.</title>
        <authorList>
            <person name="Holochova P."/>
            <person name="Sedlacek I."/>
            <person name="Kralova S."/>
            <person name="Maslanova I."/>
            <person name="Busse H.-J."/>
            <person name="Stankova E."/>
            <person name="Vrbovska V."/>
            <person name="Kovarovic V."/>
            <person name="Bartak M."/>
            <person name="Svec P."/>
            <person name="Pantucek R."/>
        </authorList>
    </citation>
    <scope>NUCLEOTIDE SEQUENCE [LARGE SCALE GENOMIC DNA]</scope>
    <source>
        <strain evidence="1 2">CCM 8693</strain>
    </source>
</reference>
<dbReference type="Proteomes" id="UP000819052">
    <property type="component" value="Unassembled WGS sequence"/>
</dbReference>
<protein>
    <submittedName>
        <fullName evidence="1">Uncharacterized protein</fullName>
    </submittedName>
</protein>
<gene>
    <name evidence="1" type="ORF">F1609_05040</name>
</gene>
<evidence type="ECO:0000313" key="1">
    <source>
        <dbReference type="EMBL" id="NHZ39536.1"/>
    </source>
</evidence>
<sequence>MYRELRLIHESVVSKEHRQALARFNMAEQITFFTNRIFMACQKRKRPSVTKRKRELLVAIKGEPRGKR</sequence>
<dbReference type="EMBL" id="VVIW01000002">
    <property type="protein sequence ID" value="NHZ39536.1"/>
    <property type="molecule type" value="Genomic_DNA"/>
</dbReference>
<comment type="caution">
    <text evidence="1">The sequence shown here is derived from an EMBL/GenBank/DDBJ whole genome shotgun (WGS) entry which is preliminary data.</text>
</comment>
<organism evidence="1 2">
    <name type="scientific">Massilia aquatica</name>
    <dbReference type="NCBI Taxonomy" id="2609000"/>
    <lineage>
        <taxon>Bacteria</taxon>
        <taxon>Pseudomonadati</taxon>
        <taxon>Pseudomonadota</taxon>
        <taxon>Betaproteobacteria</taxon>
        <taxon>Burkholderiales</taxon>
        <taxon>Oxalobacteraceae</taxon>
        <taxon>Telluria group</taxon>
        <taxon>Massilia</taxon>
    </lineage>
</organism>
<accession>A0ABX0LXH4</accession>
<keyword evidence="2" id="KW-1185">Reference proteome</keyword>
<dbReference type="RefSeq" id="WP_167075305.1">
    <property type="nucleotide sequence ID" value="NZ_VVIW01000002.1"/>
</dbReference>
<evidence type="ECO:0000313" key="2">
    <source>
        <dbReference type="Proteomes" id="UP000819052"/>
    </source>
</evidence>